<dbReference type="RefSeq" id="WP_184714337.1">
    <property type="nucleotide sequence ID" value="NZ_JACHJP010000002.1"/>
</dbReference>
<dbReference type="Pfam" id="PF04324">
    <property type="entry name" value="Fer2_BFD"/>
    <property type="match status" value="1"/>
</dbReference>
<evidence type="ECO:0000256" key="3">
    <source>
        <dbReference type="ARBA" id="ARBA00005096"/>
    </source>
</evidence>
<dbReference type="EMBL" id="JACHJP010000002">
    <property type="protein sequence ID" value="MBB4915712.1"/>
    <property type="molecule type" value="Genomic_DNA"/>
</dbReference>
<comment type="caution">
    <text evidence="12">The sequence shown here is derived from an EMBL/GenBank/DDBJ whole genome shotgun (WGS) entry which is preliminary data.</text>
</comment>
<dbReference type="Gene3D" id="1.10.10.1100">
    <property type="entry name" value="BFD-like [2Fe-2S]-binding domain"/>
    <property type="match status" value="1"/>
</dbReference>
<dbReference type="PANTHER" id="PTHR43809:SF1">
    <property type="entry name" value="NITRITE REDUCTASE (NADH) LARGE SUBUNIT"/>
    <property type="match status" value="1"/>
</dbReference>
<accession>A0A7W7QLC3</accession>
<dbReference type="Pfam" id="PF07992">
    <property type="entry name" value="Pyr_redox_2"/>
    <property type="match status" value="1"/>
</dbReference>
<dbReference type="InterPro" id="IPR007419">
    <property type="entry name" value="BFD-like_2Fe2S-bd_dom"/>
</dbReference>
<dbReference type="Proteomes" id="UP000552644">
    <property type="component" value="Unassembled WGS sequence"/>
</dbReference>
<protein>
    <submittedName>
        <fullName evidence="12">Assimilatory nitrate reductase electron transfer subunit</fullName>
        <ecNumber evidence="12">1.7.99.4</ecNumber>
    </submittedName>
</protein>
<dbReference type="InterPro" id="IPR036188">
    <property type="entry name" value="FAD/NAD-bd_sf"/>
</dbReference>
<dbReference type="AlphaFoldDB" id="A0A7W7QLC3"/>
<dbReference type="Gene3D" id="3.50.50.60">
    <property type="entry name" value="FAD/NAD(P)-binding domain"/>
    <property type="match status" value="2"/>
</dbReference>
<evidence type="ECO:0000256" key="5">
    <source>
        <dbReference type="ARBA" id="ARBA00022617"/>
    </source>
</evidence>
<feature type="domain" description="FAD/NAD(P)-binding" evidence="11">
    <location>
        <begin position="5"/>
        <end position="288"/>
    </location>
</feature>
<keyword evidence="9" id="KW-0411">Iron-sulfur</keyword>
<dbReference type="GO" id="GO:0016491">
    <property type="term" value="F:oxidoreductase activity"/>
    <property type="evidence" value="ECO:0007669"/>
    <property type="project" value="UniProtKB-KW"/>
</dbReference>
<comment type="similarity">
    <text evidence="4">Belongs to the nitrite and sulfite reductase 4Fe-4S domain family.</text>
</comment>
<keyword evidence="6" id="KW-0479">Metal-binding</keyword>
<evidence type="ECO:0000256" key="4">
    <source>
        <dbReference type="ARBA" id="ARBA00010429"/>
    </source>
</evidence>
<proteinExistence type="inferred from homology"/>
<evidence type="ECO:0000313" key="12">
    <source>
        <dbReference type="EMBL" id="MBB4915712.1"/>
    </source>
</evidence>
<dbReference type="GO" id="GO:0051536">
    <property type="term" value="F:iron-sulfur cluster binding"/>
    <property type="evidence" value="ECO:0007669"/>
    <property type="project" value="UniProtKB-KW"/>
</dbReference>
<evidence type="ECO:0000256" key="2">
    <source>
        <dbReference type="ARBA" id="ARBA00001966"/>
    </source>
</evidence>
<dbReference type="GO" id="GO:0046872">
    <property type="term" value="F:metal ion binding"/>
    <property type="evidence" value="ECO:0007669"/>
    <property type="project" value="UniProtKB-KW"/>
</dbReference>
<sequence length="482" mass="49741">MNPLKVVIVGYGMAGARLAELVRERDPEGERVELTVVGAESRPAYNRVLLSGVLDGTMTADDIALHGRQWARDNQVRLLLGATAVRLDRVARVIHLADGSSVGYDVLVLATGSRPWLPPVGGLADERGAPARGVATLRGLDDCARIAALTGPGVPVAVLGGGVLGVETALALARRGAGVTLVHPAPHLMERHLDPTAGMILAGLCRAAGVRVVTGLAAVRHYPDEGVKLEDGAFVPAALTVVTAGVRPETDLAVAAGLGSAEGVPVDDRLRTTDPRVHALGDCARVGDAPSGLLRPAWEQAAVLADLLTGADRTARYRPSPAVTRLRAGNIDLTAFGAAHLGLDSREAEVLSYADPARGTYAKVALDGDQVAGAIVLGLPDAGAALTQLYDTGRPAPTDRPALLLGRALPRAVEDDPAHLPDSTVICRCNSVTKADLTRAARVTGGGVTALVRATRASTGCGDCLPRVRRLAGPHDTTGTQT</sequence>
<comment type="cofactor">
    <cofactor evidence="1">
        <name>siroheme</name>
        <dbReference type="ChEBI" id="CHEBI:60052"/>
    </cofactor>
</comment>
<organism evidence="12 13">
    <name type="scientific">Streptosporangium saharense</name>
    <dbReference type="NCBI Taxonomy" id="1706840"/>
    <lineage>
        <taxon>Bacteria</taxon>
        <taxon>Bacillati</taxon>
        <taxon>Actinomycetota</taxon>
        <taxon>Actinomycetes</taxon>
        <taxon>Streptosporangiales</taxon>
        <taxon>Streptosporangiaceae</taxon>
        <taxon>Streptosporangium</taxon>
    </lineage>
</organism>
<gene>
    <name evidence="12" type="ORF">FHS44_002797</name>
</gene>
<feature type="domain" description="BFD-like [2Fe-2S]-binding" evidence="10">
    <location>
        <begin position="425"/>
        <end position="471"/>
    </location>
</feature>
<evidence type="ECO:0000259" key="10">
    <source>
        <dbReference type="Pfam" id="PF04324"/>
    </source>
</evidence>
<keyword evidence="7 12" id="KW-0560">Oxidoreductase</keyword>
<evidence type="ECO:0000256" key="8">
    <source>
        <dbReference type="ARBA" id="ARBA00023004"/>
    </source>
</evidence>
<evidence type="ECO:0000259" key="11">
    <source>
        <dbReference type="Pfam" id="PF07992"/>
    </source>
</evidence>
<dbReference type="InterPro" id="IPR052034">
    <property type="entry name" value="NasD-like"/>
</dbReference>
<evidence type="ECO:0000256" key="7">
    <source>
        <dbReference type="ARBA" id="ARBA00023002"/>
    </source>
</evidence>
<reference evidence="12 13" key="1">
    <citation type="submission" date="2020-08" db="EMBL/GenBank/DDBJ databases">
        <title>Genomic Encyclopedia of Type Strains, Phase III (KMG-III): the genomes of soil and plant-associated and newly described type strains.</title>
        <authorList>
            <person name="Whitman W."/>
        </authorList>
    </citation>
    <scope>NUCLEOTIDE SEQUENCE [LARGE SCALE GENOMIC DNA]</scope>
    <source>
        <strain evidence="12 13">CECT 8840</strain>
    </source>
</reference>
<evidence type="ECO:0000313" key="13">
    <source>
        <dbReference type="Proteomes" id="UP000552644"/>
    </source>
</evidence>
<evidence type="ECO:0000256" key="6">
    <source>
        <dbReference type="ARBA" id="ARBA00022723"/>
    </source>
</evidence>
<dbReference type="EC" id="1.7.99.4" evidence="12"/>
<keyword evidence="5" id="KW-0349">Heme</keyword>
<comment type="cofactor">
    <cofactor evidence="2">
        <name>[4Fe-4S] cluster</name>
        <dbReference type="ChEBI" id="CHEBI:49883"/>
    </cofactor>
</comment>
<dbReference type="SUPFAM" id="SSF51905">
    <property type="entry name" value="FAD/NAD(P)-binding domain"/>
    <property type="match status" value="2"/>
</dbReference>
<dbReference type="PRINTS" id="PR00411">
    <property type="entry name" value="PNDRDTASEI"/>
</dbReference>
<comment type="pathway">
    <text evidence="3">Nitrogen metabolism; nitrate reduction (assimilation).</text>
</comment>
<evidence type="ECO:0000256" key="1">
    <source>
        <dbReference type="ARBA" id="ARBA00001929"/>
    </source>
</evidence>
<keyword evidence="13" id="KW-1185">Reference proteome</keyword>
<name>A0A7W7QLC3_9ACTN</name>
<keyword evidence="8" id="KW-0408">Iron</keyword>
<dbReference type="PRINTS" id="PR00368">
    <property type="entry name" value="FADPNR"/>
</dbReference>
<evidence type="ECO:0000256" key="9">
    <source>
        <dbReference type="ARBA" id="ARBA00023014"/>
    </source>
</evidence>
<dbReference type="InterPro" id="IPR041854">
    <property type="entry name" value="BFD-like_2Fe2S-bd_dom_sf"/>
</dbReference>
<dbReference type="PANTHER" id="PTHR43809">
    <property type="entry name" value="NITRITE REDUCTASE (NADH) LARGE SUBUNIT"/>
    <property type="match status" value="1"/>
</dbReference>
<dbReference type="InterPro" id="IPR023753">
    <property type="entry name" value="FAD/NAD-binding_dom"/>
</dbReference>